<evidence type="ECO:0000313" key="8">
    <source>
        <dbReference type="Proteomes" id="UP000600946"/>
    </source>
</evidence>
<feature type="short sequence motif" description="GXSXG" evidence="4">
    <location>
        <begin position="64"/>
        <end position="68"/>
    </location>
</feature>
<dbReference type="PANTHER" id="PTHR14226">
    <property type="entry name" value="NEUROPATHY TARGET ESTERASE/SWISS CHEESE D.MELANOGASTER"/>
    <property type="match status" value="1"/>
</dbReference>
<keyword evidence="8" id="KW-1185">Reference proteome</keyword>
<reference evidence="8" key="1">
    <citation type="journal article" date="2019" name="Int. J. Syst. Evol. Microbiol.">
        <title>The Global Catalogue of Microorganisms (GCM) 10K type strain sequencing project: providing services to taxonomists for standard genome sequencing and annotation.</title>
        <authorList>
            <consortium name="The Broad Institute Genomics Platform"/>
            <consortium name="The Broad Institute Genome Sequencing Center for Infectious Disease"/>
            <person name="Wu L."/>
            <person name="Ma J."/>
        </authorList>
    </citation>
    <scope>NUCLEOTIDE SEQUENCE [LARGE SCALE GENOMIC DNA]</scope>
    <source>
        <strain evidence="8">JCM 4594</strain>
    </source>
</reference>
<evidence type="ECO:0000256" key="5">
    <source>
        <dbReference type="SAM" id="MobiDB-lite"/>
    </source>
</evidence>
<proteinExistence type="predicted"/>
<feature type="short sequence motif" description="DGA/G" evidence="4">
    <location>
        <begin position="190"/>
        <end position="192"/>
    </location>
</feature>
<feature type="compositionally biased region" description="Basic and acidic residues" evidence="5">
    <location>
        <begin position="13"/>
        <end position="22"/>
    </location>
</feature>
<feature type="active site" description="Proton acceptor" evidence="4">
    <location>
        <position position="190"/>
    </location>
</feature>
<feature type="compositionally biased region" description="Basic and acidic residues" evidence="5">
    <location>
        <begin position="307"/>
        <end position="331"/>
    </location>
</feature>
<feature type="region of interest" description="Disordered" evidence="5">
    <location>
        <begin position="1"/>
        <end position="22"/>
    </location>
</feature>
<dbReference type="Pfam" id="PF01734">
    <property type="entry name" value="Patatin"/>
    <property type="match status" value="1"/>
</dbReference>
<keyword evidence="1 4" id="KW-0378">Hydrolase</keyword>
<protein>
    <submittedName>
        <fullName evidence="7">Patatin</fullName>
    </submittedName>
</protein>
<feature type="domain" description="PNPLA" evidence="6">
    <location>
        <begin position="33"/>
        <end position="203"/>
    </location>
</feature>
<dbReference type="InterPro" id="IPR016035">
    <property type="entry name" value="Acyl_Trfase/lysoPLipase"/>
</dbReference>
<comment type="caution">
    <text evidence="7">The sequence shown here is derived from an EMBL/GenBank/DDBJ whole genome shotgun (WGS) entry which is preliminary data.</text>
</comment>
<keyword evidence="3 4" id="KW-0443">Lipid metabolism</keyword>
<dbReference type="PROSITE" id="PS51635">
    <property type="entry name" value="PNPLA"/>
    <property type="match status" value="1"/>
</dbReference>
<evidence type="ECO:0000256" key="4">
    <source>
        <dbReference type="PROSITE-ProRule" id="PRU01161"/>
    </source>
</evidence>
<sequence>MDGVAGTGQVRGMGDEAATRQHDGPGTDYRCAFVLGGGGALGAYEVGMLRALIEAGIRPDLVVGTSVGAINGAAIAAEPTMRAVTQLGELWGSLGRSGVFSGSVLQRLRLAARNRTHVYSSAPLRELLETWLPARRIEDLEVPFQCVAAGIESAAEHWFTQGPLVPAVMASCAVPGLLPPLEVDGEHFFDGGLINSIPVGRAVAAGARTVYVLQVGRIEQPLQVPRAPWEVASVAFEIARRHRFTRDMTDLPEGVEVHLLPTGAASGKGEDIAGRKFRHRDFGLSGRRMDLAYEATAAYLEAAGKSGTEEKPRTDEARGVDSGMREPRTHESSGTGRGLVEPRTDEAP</sequence>
<dbReference type="PANTHER" id="PTHR14226:SF57">
    <property type="entry name" value="BLR7027 PROTEIN"/>
    <property type="match status" value="1"/>
</dbReference>
<evidence type="ECO:0000313" key="7">
    <source>
        <dbReference type="EMBL" id="GGY15559.1"/>
    </source>
</evidence>
<organism evidence="7 8">
    <name type="scientific">Streptomyces xanthochromogenes</name>
    <dbReference type="NCBI Taxonomy" id="67384"/>
    <lineage>
        <taxon>Bacteria</taxon>
        <taxon>Bacillati</taxon>
        <taxon>Actinomycetota</taxon>
        <taxon>Actinomycetes</taxon>
        <taxon>Kitasatosporales</taxon>
        <taxon>Streptomycetaceae</taxon>
        <taxon>Streptomyces</taxon>
    </lineage>
</organism>
<dbReference type="EMBL" id="BMUU01000001">
    <property type="protein sequence ID" value="GGY15559.1"/>
    <property type="molecule type" value="Genomic_DNA"/>
</dbReference>
<dbReference type="InterPro" id="IPR002641">
    <property type="entry name" value="PNPLA_dom"/>
</dbReference>
<feature type="region of interest" description="Disordered" evidence="5">
    <location>
        <begin position="302"/>
        <end position="348"/>
    </location>
</feature>
<dbReference type="Gene3D" id="3.40.1090.10">
    <property type="entry name" value="Cytosolic phospholipase A2 catalytic domain"/>
    <property type="match status" value="2"/>
</dbReference>
<feature type="active site" description="Nucleophile" evidence="4">
    <location>
        <position position="66"/>
    </location>
</feature>
<name>A0ABQ2ZKA4_9ACTN</name>
<gene>
    <name evidence="7" type="ORF">GCM10010326_04110</name>
</gene>
<evidence type="ECO:0000259" key="6">
    <source>
        <dbReference type="PROSITE" id="PS51635"/>
    </source>
</evidence>
<feature type="compositionally biased region" description="Gly residues" evidence="5">
    <location>
        <begin position="1"/>
        <end position="11"/>
    </location>
</feature>
<evidence type="ECO:0000256" key="2">
    <source>
        <dbReference type="ARBA" id="ARBA00022963"/>
    </source>
</evidence>
<feature type="short sequence motif" description="GXGXXG" evidence="4">
    <location>
        <begin position="37"/>
        <end position="42"/>
    </location>
</feature>
<evidence type="ECO:0000256" key="3">
    <source>
        <dbReference type="ARBA" id="ARBA00023098"/>
    </source>
</evidence>
<dbReference type="SUPFAM" id="SSF52151">
    <property type="entry name" value="FabD/lysophospholipase-like"/>
    <property type="match status" value="1"/>
</dbReference>
<dbReference type="Proteomes" id="UP000600946">
    <property type="component" value="Unassembled WGS sequence"/>
</dbReference>
<dbReference type="InterPro" id="IPR050301">
    <property type="entry name" value="NTE"/>
</dbReference>
<evidence type="ECO:0000256" key="1">
    <source>
        <dbReference type="ARBA" id="ARBA00022801"/>
    </source>
</evidence>
<keyword evidence="2 4" id="KW-0442">Lipid degradation</keyword>
<accession>A0ABQ2ZKA4</accession>